<evidence type="ECO:0000256" key="1">
    <source>
        <dbReference type="ARBA" id="ARBA00023015"/>
    </source>
</evidence>
<evidence type="ECO:0000313" key="5">
    <source>
        <dbReference type="Proteomes" id="UP001499954"/>
    </source>
</evidence>
<organism evidence="4 5">
    <name type="scientific">Agromyces allii</name>
    <dbReference type="NCBI Taxonomy" id="393607"/>
    <lineage>
        <taxon>Bacteria</taxon>
        <taxon>Bacillati</taxon>
        <taxon>Actinomycetota</taxon>
        <taxon>Actinomycetes</taxon>
        <taxon>Micrococcales</taxon>
        <taxon>Microbacteriaceae</taxon>
        <taxon>Agromyces</taxon>
    </lineage>
</organism>
<dbReference type="Pfam" id="PF08279">
    <property type="entry name" value="HTH_11"/>
    <property type="match status" value="1"/>
</dbReference>
<dbReference type="InterPro" id="IPR036388">
    <property type="entry name" value="WH-like_DNA-bd_sf"/>
</dbReference>
<dbReference type="InterPro" id="IPR057727">
    <property type="entry name" value="WCX_dom"/>
</dbReference>
<dbReference type="Pfam" id="PF13280">
    <property type="entry name" value="WYL"/>
    <property type="match status" value="1"/>
</dbReference>
<dbReference type="Gene3D" id="1.10.10.10">
    <property type="entry name" value="Winged helix-like DNA-binding domain superfamily/Winged helix DNA-binding domain"/>
    <property type="match status" value="1"/>
</dbReference>
<dbReference type="RefSeq" id="WP_157415541.1">
    <property type="nucleotide sequence ID" value="NZ_BAAAMK010000010.1"/>
</dbReference>
<dbReference type="SUPFAM" id="SSF46785">
    <property type="entry name" value="Winged helix' DNA-binding domain"/>
    <property type="match status" value="1"/>
</dbReference>
<dbReference type="InterPro" id="IPR051534">
    <property type="entry name" value="CBASS_pafABC_assoc_protein"/>
</dbReference>
<keyword evidence="1" id="KW-0805">Transcription regulation</keyword>
<feature type="domain" description="HTH deoR-type" evidence="3">
    <location>
        <begin position="2"/>
        <end position="57"/>
    </location>
</feature>
<dbReference type="PANTHER" id="PTHR34580:SF1">
    <property type="entry name" value="PROTEIN PAFC"/>
    <property type="match status" value="1"/>
</dbReference>
<name>A0ABP5CLH9_9MICO</name>
<comment type="caution">
    <text evidence="4">The sequence shown here is derived from an EMBL/GenBank/DDBJ whole genome shotgun (WGS) entry which is preliminary data.</text>
</comment>
<gene>
    <name evidence="4" type="ORF">GCM10009717_34420</name>
</gene>
<proteinExistence type="predicted"/>
<evidence type="ECO:0000256" key="2">
    <source>
        <dbReference type="ARBA" id="ARBA00023163"/>
    </source>
</evidence>
<dbReference type="InterPro" id="IPR013196">
    <property type="entry name" value="HTH_11"/>
</dbReference>
<dbReference type="InterPro" id="IPR026881">
    <property type="entry name" value="WYL_dom"/>
</dbReference>
<dbReference type="PANTHER" id="PTHR34580">
    <property type="match status" value="1"/>
</dbReference>
<dbReference type="PROSITE" id="PS51000">
    <property type="entry name" value="HTH_DEOR_2"/>
    <property type="match status" value="1"/>
</dbReference>
<dbReference type="InterPro" id="IPR036390">
    <property type="entry name" value="WH_DNA-bd_sf"/>
</dbReference>
<reference evidence="5" key="1">
    <citation type="journal article" date="2019" name="Int. J. Syst. Evol. Microbiol.">
        <title>The Global Catalogue of Microorganisms (GCM) 10K type strain sequencing project: providing services to taxonomists for standard genome sequencing and annotation.</title>
        <authorList>
            <consortium name="The Broad Institute Genomics Platform"/>
            <consortium name="The Broad Institute Genome Sequencing Center for Infectious Disease"/>
            <person name="Wu L."/>
            <person name="Ma J."/>
        </authorList>
    </citation>
    <scope>NUCLEOTIDE SEQUENCE [LARGE SCALE GENOMIC DNA]</scope>
    <source>
        <strain evidence="5">JCM 13584</strain>
    </source>
</reference>
<dbReference type="InterPro" id="IPR001034">
    <property type="entry name" value="DeoR_HTH"/>
</dbReference>
<protein>
    <submittedName>
        <fullName evidence="4">WYL domain-containing protein</fullName>
    </submittedName>
</protein>
<evidence type="ECO:0000259" key="3">
    <source>
        <dbReference type="PROSITE" id="PS51000"/>
    </source>
</evidence>
<sequence>MRADRLVATLLLMQARGRVTAAELAAELEISVATARRDLEALSSAGIPVYPQAGRGGGWQLLGEGRTDLSGFTASEARALFLTLGPRAGESDAARSALRKVMRALPVTFRAEAEAAAESVVVEAGGWGASAVRPTAVAVLQAAVVERRVVRFDYAAWGRPARARTVRPLGLVDKGGTWYLVADSAASDTALRSYRVDRMTDAEALDERFEPPAGFDLDAAWSELSAEVGRARTRATATVRVAADVLDEFRAWVGGTELVGGGGQEATPASAEPDGSGRVLVRVTAPSEVALARRLAAWVDGAEVIEPEGVRQRLAAFGARLAETYGAVEPPSSSSTLTTSA</sequence>
<keyword evidence="2" id="KW-0804">Transcription</keyword>
<evidence type="ECO:0000313" key="4">
    <source>
        <dbReference type="EMBL" id="GAA1964707.1"/>
    </source>
</evidence>
<dbReference type="PROSITE" id="PS52050">
    <property type="entry name" value="WYL"/>
    <property type="match status" value="1"/>
</dbReference>
<dbReference type="Pfam" id="PF25583">
    <property type="entry name" value="WCX"/>
    <property type="match status" value="1"/>
</dbReference>
<dbReference type="EMBL" id="BAAAMK010000010">
    <property type="protein sequence ID" value="GAA1964707.1"/>
    <property type="molecule type" value="Genomic_DNA"/>
</dbReference>
<dbReference type="Proteomes" id="UP001499954">
    <property type="component" value="Unassembled WGS sequence"/>
</dbReference>
<keyword evidence="5" id="KW-1185">Reference proteome</keyword>
<accession>A0ABP5CLH9</accession>